<organism evidence="2 3">
    <name type="scientific">Acidihalobacter yilgarnensis</name>
    <dbReference type="NCBI Taxonomy" id="2819280"/>
    <lineage>
        <taxon>Bacteria</taxon>
        <taxon>Pseudomonadati</taxon>
        <taxon>Pseudomonadota</taxon>
        <taxon>Gammaproteobacteria</taxon>
        <taxon>Chromatiales</taxon>
        <taxon>Ectothiorhodospiraceae</taxon>
        <taxon>Acidihalobacter</taxon>
    </lineage>
</organism>
<evidence type="ECO:0000256" key="1">
    <source>
        <dbReference type="SAM" id="SignalP"/>
    </source>
</evidence>
<keyword evidence="3" id="KW-1185">Reference proteome</keyword>
<dbReference type="CDD" id="cd07812">
    <property type="entry name" value="SRPBCC"/>
    <property type="match status" value="1"/>
</dbReference>
<evidence type="ECO:0008006" key="4">
    <source>
        <dbReference type="Google" id="ProtNLM"/>
    </source>
</evidence>
<gene>
    <name evidence="2" type="ORF">BI364_00345</name>
</gene>
<accession>A0A1D8IJP1</accession>
<dbReference type="InterPro" id="IPR023393">
    <property type="entry name" value="START-like_dom_sf"/>
</dbReference>
<dbReference type="EMBL" id="CP017415">
    <property type="protein sequence ID" value="AOU96675.1"/>
    <property type="molecule type" value="Genomic_DNA"/>
</dbReference>
<dbReference type="Proteomes" id="UP000095401">
    <property type="component" value="Chromosome"/>
</dbReference>
<dbReference type="SUPFAM" id="SSF55961">
    <property type="entry name" value="Bet v1-like"/>
    <property type="match status" value="1"/>
</dbReference>
<dbReference type="PROSITE" id="PS51257">
    <property type="entry name" value="PROKAR_LIPOPROTEIN"/>
    <property type="match status" value="1"/>
</dbReference>
<feature type="signal peptide" evidence="1">
    <location>
        <begin position="1"/>
        <end position="27"/>
    </location>
</feature>
<evidence type="ECO:0000313" key="3">
    <source>
        <dbReference type="Proteomes" id="UP000095401"/>
    </source>
</evidence>
<dbReference type="Gene3D" id="3.30.530.20">
    <property type="match status" value="1"/>
</dbReference>
<dbReference type="KEGG" id="aprs:BI364_00345"/>
<proteinExistence type="predicted"/>
<sequence length="208" mass="22323">MGLAARSCAGILAATLLGGAASAGACAAEIQRLSVHYSGALDLQLRVLIDAPVARVASILNDPDDLAHLLPGATSVRILPGAPSGSQRLSVQLQGCLLFFCPSLTDVMDLRRERSGFVGDTVPALSDFSAGQMSWRYLAEPGDRTLLYLHAHLVPRIWVPPLIGPYLIETKVENQMKTTVRRLERAAKGGPLRVPHRPEPINIPGFNF</sequence>
<evidence type="ECO:0000313" key="2">
    <source>
        <dbReference type="EMBL" id="AOU96675.1"/>
    </source>
</evidence>
<feature type="chain" id="PRO_5009108233" description="Ribosome association toxin RatA" evidence="1">
    <location>
        <begin position="28"/>
        <end position="208"/>
    </location>
</feature>
<keyword evidence="1" id="KW-0732">Signal</keyword>
<reference evidence="3" key="1">
    <citation type="submission" date="2016-09" db="EMBL/GenBank/DDBJ databases">
        <title>Acidihalobacter prosperus F5.</title>
        <authorList>
            <person name="Khaleque H.N."/>
            <person name="Ramsay J.P."/>
            <person name="Kaksonen A.H."/>
            <person name="Boxall N.J."/>
            <person name="Watkin E.L.J."/>
        </authorList>
    </citation>
    <scope>NUCLEOTIDE SEQUENCE [LARGE SCALE GENOMIC DNA]</scope>
    <source>
        <strain evidence="3">F5</strain>
    </source>
</reference>
<name>A0A1D8IJP1_9GAMM</name>
<protein>
    <recommendedName>
        <fullName evidence="4">Ribosome association toxin RatA</fullName>
    </recommendedName>
</protein>
<dbReference type="AlphaFoldDB" id="A0A1D8IJP1"/>